<dbReference type="Pfam" id="PF05359">
    <property type="entry name" value="DUF748"/>
    <property type="match status" value="1"/>
</dbReference>
<protein>
    <recommendedName>
        <fullName evidence="1">YhdP central domain-containing protein</fullName>
    </recommendedName>
</protein>
<accession>A0ABN6VVP3</accession>
<dbReference type="Pfam" id="PF13116">
    <property type="entry name" value="YhdP"/>
    <property type="match status" value="1"/>
</dbReference>
<organism evidence="2 3">
    <name type="scientific">Geotalea uraniireducens</name>
    <dbReference type="NCBI Taxonomy" id="351604"/>
    <lineage>
        <taxon>Bacteria</taxon>
        <taxon>Pseudomonadati</taxon>
        <taxon>Thermodesulfobacteriota</taxon>
        <taxon>Desulfuromonadia</taxon>
        <taxon>Geobacterales</taxon>
        <taxon>Geobacteraceae</taxon>
        <taxon>Geotalea</taxon>
    </lineage>
</organism>
<dbReference type="EMBL" id="AP027151">
    <property type="protein sequence ID" value="BDV42252.1"/>
    <property type="molecule type" value="Genomic_DNA"/>
</dbReference>
<dbReference type="PANTHER" id="PTHR30441:SF4">
    <property type="entry name" value="PROTEIN ASMA"/>
    <property type="match status" value="1"/>
</dbReference>
<dbReference type="InterPro" id="IPR008023">
    <property type="entry name" value="DUF748"/>
</dbReference>
<dbReference type="PANTHER" id="PTHR30441">
    <property type="entry name" value="DUF748 DOMAIN-CONTAINING PROTEIN"/>
    <property type="match status" value="1"/>
</dbReference>
<proteinExistence type="predicted"/>
<keyword evidence="3" id="KW-1185">Reference proteome</keyword>
<evidence type="ECO:0000313" key="3">
    <source>
        <dbReference type="Proteomes" id="UP001317705"/>
    </source>
</evidence>
<evidence type="ECO:0000313" key="2">
    <source>
        <dbReference type="EMBL" id="BDV42252.1"/>
    </source>
</evidence>
<dbReference type="InterPro" id="IPR052894">
    <property type="entry name" value="AsmA-related"/>
</dbReference>
<feature type="domain" description="YhdP central" evidence="1">
    <location>
        <begin position="773"/>
        <end position="1043"/>
    </location>
</feature>
<name>A0ABN6VVP3_9BACT</name>
<sequence>MLAKTGKVLLIAILLIVVVIAGSVAVILFSRLHEIDTYKEQILAEVEQTLHRRVTYEKGNLSFSFGPAFTFTKVTIKERDGRADFATADRLSFRIALLPLLDKRVIIKQLVVEQPTIRLSRDRDGRFNISDLLEEQQQPPALKFRLKGIRLIDGRIVVTDHAAVTTGLTTIFDRTNLTISRLVRGRESDVELSTTVLEGKTRSSVALRGTVTLPRADKPLTGTHFAVKVLARGIDTPYYWPYYARYVPFQRPAGRLDLDASFNGTGAEFTSHGALRLVGLRFAYPEVFHATLAPREIRATYELSRSAREVAVTALDYQMDGLHIKGSCAIKDIGSGDPRIVARTTIAPFRLEEFFHYIPFGIIATDASQFIERNIKGGLFRVDDGRLDGRVSQILHMERDQNYNVLSVHAHALGGAIVDIGGGVPPFNGIKGELLLEGKNFVLKEMSGKCGNTPFTLNGMISDYPLDTPSGYPFSAVFTPQQSELVWLLGKAQGSKLHFSGKSVLHLTGQGTTAAYALAGDWDLKEAGYSLTDTIAKPAQMANTLSFKLSLGKEKPTDVSCQYNLPPLALAVAAHRRPGGKVPFQLDLRSNPFQMAAIAPLLPRAKPYAPQGIMQITAHGEGATATPTDLSWTGSLLLNGAAVRFTEQMKPLSNITGTVRFKGKSLETPRLAMHLGQSLIYGRGSVTDFDHPSFNADFSSPLLDLADLGIVSAKGPVRVQRLQGHLAYRDDTLQIRALSGKINDTVLNLKGTVTDPRTPRLDLTVNSPHLDIGDILLLTELERSGTNGKAPAVTSLRATINAESGRFAKLDFKKLHTVAMYEEHILYLEPLEFTAYGGTIAGRVRADFGSNGHPRYQTSLKADKVDAEQLIQSLGLKIHNEIVTGTLSLQADVTAKGGTMAELKKSLLGNVKLQMERGKLRKFSTLSKIFSILNVSQLLKFQLPDMVADGMPYNKVTGTLAVRDGIVSSNDFFIDSNAMNISAVGKIDLPREEIDATIGVQPLQTVDKVVNRIPIVGWILTGREKHFITTYFEAKGKLTDPTVTAIPVSSIARGVFDIFKRVFQLPAKLITDTGEVIIGK</sequence>
<reference evidence="2 3" key="1">
    <citation type="submission" date="2022-12" db="EMBL/GenBank/DDBJ databases">
        <title>Polyphasic characterization of Geotalea uranireducens NIT-SL11 newly isolated from a complex of sewage sludge and microbially reduced graphene oxide.</title>
        <authorList>
            <person name="Xie L."/>
            <person name="Yoshida N."/>
            <person name="Meng L."/>
        </authorList>
    </citation>
    <scope>NUCLEOTIDE SEQUENCE [LARGE SCALE GENOMIC DNA]</scope>
    <source>
        <strain evidence="2 3">NIT-SL11</strain>
    </source>
</reference>
<evidence type="ECO:0000259" key="1">
    <source>
        <dbReference type="Pfam" id="PF13116"/>
    </source>
</evidence>
<dbReference type="RefSeq" id="WP_282002579.1">
    <property type="nucleotide sequence ID" value="NZ_AP027151.1"/>
</dbReference>
<gene>
    <name evidence="2" type="ORF">GURASL_11750</name>
</gene>
<dbReference type="InterPro" id="IPR025263">
    <property type="entry name" value="YhdP_central"/>
</dbReference>
<dbReference type="Proteomes" id="UP001317705">
    <property type="component" value="Chromosome"/>
</dbReference>